<evidence type="ECO:0000259" key="8">
    <source>
        <dbReference type="Pfam" id="PF00557"/>
    </source>
</evidence>
<evidence type="ECO:0000256" key="3">
    <source>
        <dbReference type="ARBA" id="ARBA00022801"/>
    </source>
</evidence>
<keyword evidence="10" id="KW-0031">Aminopeptidase</keyword>
<feature type="binding site" evidence="7">
    <location>
        <position position="334"/>
    </location>
    <ligand>
        <name>Mn(2+)</name>
        <dbReference type="ChEBI" id="CHEBI:29035"/>
        <label>1</label>
    </ligand>
</feature>
<comment type="catalytic activity">
    <reaction evidence="7">
        <text>Xaa-L-Pro dipeptide + H2O = an L-alpha-amino acid + L-proline</text>
        <dbReference type="Rhea" id="RHEA:76407"/>
        <dbReference type="ChEBI" id="CHEBI:15377"/>
        <dbReference type="ChEBI" id="CHEBI:59869"/>
        <dbReference type="ChEBI" id="CHEBI:60039"/>
        <dbReference type="ChEBI" id="CHEBI:195196"/>
        <dbReference type="EC" id="3.4.13.9"/>
    </reaction>
</comment>
<keyword evidence="2 7" id="KW-0479">Metal-binding</keyword>
<keyword evidence="11" id="KW-1185">Reference proteome</keyword>
<reference evidence="10" key="1">
    <citation type="submission" date="2012-02" db="EMBL/GenBank/DDBJ databases">
        <title>The complete genome of Frateuria aurantia DSM 6220.</title>
        <authorList>
            <consortium name="US DOE Joint Genome Institute (JGI-PGF)"/>
            <person name="Lucas S."/>
            <person name="Copeland A."/>
            <person name="Lapidus A."/>
            <person name="Glavina del Rio T."/>
            <person name="Dalin E."/>
            <person name="Tice H."/>
            <person name="Bruce D."/>
            <person name="Goodwin L."/>
            <person name="Pitluck S."/>
            <person name="Peters L."/>
            <person name="Ovchinnikova G."/>
            <person name="Teshima H."/>
            <person name="Kyrpides N."/>
            <person name="Mavromatis K."/>
            <person name="Ivanova N."/>
            <person name="Brettin T."/>
            <person name="Detter J.C."/>
            <person name="Han C."/>
            <person name="Larimer F."/>
            <person name="Land M."/>
            <person name="Hauser L."/>
            <person name="Markowitz V."/>
            <person name="Cheng J.-F."/>
            <person name="Hugenholtz P."/>
            <person name="Woyke T."/>
            <person name="Wu D."/>
            <person name="Brambilla E."/>
            <person name="Klenk H.-P."/>
            <person name="Eisen J.A."/>
        </authorList>
    </citation>
    <scope>NUCLEOTIDE SEQUENCE</scope>
    <source>
        <strain evidence="10">DSM 6220</strain>
    </source>
</reference>
<dbReference type="SUPFAM" id="SSF55920">
    <property type="entry name" value="Creatinase/aminopeptidase"/>
    <property type="match status" value="1"/>
</dbReference>
<dbReference type="HOGENOM" id="CLU_050675_0_0_6"/>
<dbReference type="Gene3D" id="3.40.350.10">
    <property type="entry name" value="Creatinase/prolidase N-terminal domain"/>
    <property type="match status" value="1"/>
</dbReference>
<dbReference type="InterPro" id="IPR022846">
    <property type="entry name" value="X_Pro_dipept"/>
</dbReference>
<keyword evidence="6 7" id="KW-0464">Manganese</keyword>
<dbReference type="EMBL" id="CP003350">
    <property type="protein sequence ID" value="AFC84896.1"/>
    <property type="molecule type" value="Genomic_DNA"/>
</dbReference>
<evidence type="ECO:0000256" key="2">
    <source>
        <dbReference type="ARBA" id="ARBA00022723"/>
    </source>
</evidence>
<dbReference type="InterPro" id="IPR052433">
    <property type="entry name" value="X-Pro_dipept-like"/>
</dbReference>
<comment type="function">
    <text evidence="7">Splits dipeptides with a prolyl residue in the C-terminal position.</text>
</comment>
<accession>H8L3U1</accession>
<dbReference type="GO" id="GO:0046872">
    <property type="term" value="F:metal ion binding"/>
    <property type="evidence" value="ECO:0007669"/>
    <property type="project" value="UniProtKB-KW"/>
</dbReference>
<dbReference type="InterPro" id="IPR036005">
    <property type="entry name" value="Creatinase/aminopeptidase-like"/>
</dbReference>
<dbReference type="PROSITE" id="PS00491">
    <property type="entry name" value="PROLINE_PEPTIDASE"/>
    <property type="match status" value="1"/>
</dbReference>
<dbReference type="RefSeq" id="WP_014401902.1">
    <property type="nucleotide sequence ID" value="NC_017033.1"/>
</dbReference>
<evidence type="ECO:0000256" key="4">
    <source>
        <dbReference type="ARBA" id="ARBA00022997"/>
    </source>
</evidence>
<dbReference type="PANTHER" id="PTHR43226:SF8">
    <property type="entry name" value="XAA-PRO DIPEPTIDASE"/>
    <property type="match status" value="1"/>
</dbReference>
<name>H8L3U1_FRAAD</name>
<dbReference type="InterPro" id="IPR048819">
    <property type="entry name" value="PepQ_N"/>
</dbReference>
<evidence type="ECO:0000313" key="10">
    <source>
        <dbReference type="EMBL" id="AFC84896.1"/>
    </source>
</evidence>
<keyword evidence="3 7" id="KW-0378">Hydrolase</keyword>
<dbReference type="Pfam" id="PF00557">
    <property type="entry name" value="Peptidase_M24"/>
    <property type="match status" value="1"/>
</dbReference>
<dbReference type="eggNOG" id="COG0006">
    <property type="taxonomic scope" value="Bacteria"/>
</dbReference>
<comment type="cofactor">
    <cofactor evidence="7">
        <name>Mn(2+)</name>
        <dbReference type="ChEBI" id="CHEBI:29035"/>
    </cofactor>
    <text evidence="7">Binds 2 manganese ions per subunit.</text>
</comment>
<dbReference type="PANTHER" id="PTHR43226">
    <property type="entry name" value="XAA-PRO AMINOPEPTIDASE 3"/>
    <property type="match status" value="1"/>
</dbReference>
<feature type="binding site" evidence="7">
    <location>
        <position position="418"/>
    </location>
    <ligand>
        <name>Mn(2+)</name>
        <dbReference type="ChEBI" id="CHEBI:29035"/>
        <label>2</label>
    </ligand>
</feature>
<dbReference type="STRING" id="767434.Fraau_0407"/>
<keyword evidence="5 7" id="KW-0482">Metalloprotease</keyword>
<dbReference type="GO" id="GO:0008235">
    <property type="term" value="F:metalloexopeptidase activity"/>
    <property type="evidence" value="ECO:0007669"/>
    <property type="project" value="UniProtKB-UniRule"/>
</dbReference>
<evidence type="ECO:0000256" key="5">
    <source>
        <dbReference type="ARBA" id="ARBA00023049"/>
    </source>
</evidence>
<gene>
    <name evidence="7" type="primary">pepQ</name>
    <name evidence="10" type="ordered locus">Fraau_0407</name>
</gene>
<dbReference type="Proteomes" id="UP000005234">
    <property type="component" value="Chromosome"/>
</dbReference>
<evidence type="ECO:0000313" key="11">
    <source>
        <dbReference type="Proteomes" id="UP000005234"/>
    </source>
</evidence>
<evidence type="ECO:0000256" key="6">
    <source>
        <dbReference type="ARBA" id="ARBA00023211"/>
    </source>
</evidence>
<evidence type="ECO:0000256" key="1">
    <source>
        <dbReference type="ARBA" id="ARBA00022670"/>
    </source>
</evidence>
<dbReference type="GO" id="GO:0005829">
    <property type="term" value="C:cytosol"/>
    <property type="evidence" value="ECO:0007669"/>
    <property type="project" value="TreeGrafter"/>
</dbReference>
<dbReference type="Gene3D" id="3.90.230.10">
    <property type="entry name" value="Creatinase/methionine aminopeptidase superfamily"/>
    <property type="match status" value="1"/>
</dbReference>
<feature type="binding site" evidence="7">
    <location>
        <position position="253"/>
    </location>
    <ligand>
        <name>Mn(2+)</name>
        <dbReference type="ChEBI" id="CHEBI:29035"/>
        <label>2</label>
    </ligand>
</feature>
<dbReference type="Pfam" id="PF21216">
    <property type="entry name" value="PepQ_N"/>
    <property type="match status" value="1"/>
</dbReference>
<dbReference type="GO" id="GO:0016795">
    <property type="term" value="F:phosphoric triester hydrolase activity"/>
    <property type="evidence" value="ECO:0007669"/>
    <property type="project" value="InterPro"/>
</dbReference>
<keyword evidence="4 7" id="KW-0224">Dipeptidase</keyword>
<dbReference type="InterPro" id="IPR029149">
    <property type="entry name" value="Creatin/AminoP/Spt16_N"/>
</dbReference>
<dbReference type="AlphaFoldDB" id="H8L3U1"/>
<dbReference type="KEGG" id="fau:Fraau_0407"/>
<dbReference type="NCBIfam" id="NF010133">
    <property type="entry name" value="PRK13607.1"/>
    <property type="match status" value="1"/>
</dbReference>
<dbReference type="InterPro" id="IPR000994">
    <property type="entry name" value="Pept_M24"/>
</dbReference>
<evidence type="ECO:0000259" key="9">
    <source>
        <dbReference type="Pfam" id="PF21216"/>
    </source>
</evidence>
<dbReference type="GO" id="GO:0102009">
    <property type="term" value="F:proline dipeptidase activity"/>
    <property type="evidence" value="ECO:0007669"/>
    <property type="project" value="UniProtKB-EC"/>
</dbReference>
<dbReference type="OrthoDB" id="9806388at2"/>
<feature type="domain" description="Xaa-Pro dipeptidase N-terminal" evidence="9">
    <location>
        <begin position="8"/>
        <end position="153"/>
    </location>
</feature>
<proteinExistence type="inferred from homology"/>
<dbReference type="GO" id="GO:0004177">
    <property type="term" value="F:aminopeptidase activity"/>
    <property type="evidence" value="ECO:0007669"/>
    <property type="project" value="UniProtKB-KW"/>
</dbReference>
<protein>
    <recommendedName>
        <fullName evidence="7">Xaa-Pro dipeptidase</fullName>
        <shortName evidence="7">X-Pro dipeptidase</shortName>
        <ecNumber evidence="7">3.4.13.9</ecNumber>
    </recommendedName>
    <alternativeName>
        <fullName evidence="7">Imidodipeptidase</fullName>
    </alternativeName>
    <alternativeName>
        <fullName evidence="7">Proline dipeptidase</fullName>
        <shortName evidence="7">Prolidase</shortName>
    </alternativeName>
</protein>
<dbReference type="HAMAP" id="MF_01279">
    <property type="entry name" value="X_Pro_dipeptid"/>
    <property type="match status" value="1"/>
</dbReference>
<feature type="binding site" evidence="7">
    <location>
        <position position="418"/>
    </location>
    <ligand>
        <name>Mn(2+)</name>
        <dbReference type="ChEBI" id="CHEBI:29035"/>
        <label>1</label>
    </ligand>
</feature>
<dbReference type="EC" id="3.4.13.9" evidence="7"/>
<organism evidence="10 11">
    <name type="scientific">Frateuria aurantia (strain ATCC 33424 / DSM 6220 / KCTC 2777 / LMG 1558 / NBRC 3245 / NCIMB 13370)</name>
    <name type="common">Acetobacter aurantius</name>
    <dbReference type="NCBI Taxonomy" id="767434"/>
    <lineage>
        <taxon>Bacteria</taxon>
        <taxon>Pseudomonadati</taxon>
        <taxon>Pseudomonadota</taxon>
        <taxon>Gammaproteobacteria</taxon>
        <taxon>Lysobacterales</taxon>
        <taxon>Rhodanobacteraceae</taxon>
        <taxon>Frateuria</taxon>
    </lineage>
</organism>
<feature type="binding site" evidence="7">
    <location>
        <position position="242"/>
    </location>
    <ligand>
        <name>Mn(2+)</name>
        <dbReference type="ChEBI" id="CHEBI:29035"/>
        <label>2</label>
    </ligand>
</feature>
<comment type="similarity">
    <text evidence="7">Belongs to the peptidase M24B family. Bacterial-type prolidase subfamily.</text>
</comment>
<feature type="binding site" evidence="7">
    <location>
        <position position="379"/>
    </location>
    <ligand>
        <name>Mn(2+)</name>
        <dbReference type="ChEBI" id="CHEBI:29035"/>
        <label>1</label>
    </ligand>
</feature>
<feature type="binding site" evidence="7">
    <location>
        <position position="253"/>
    </location>
    <ligand>
        <name>Mn(2+)</name>
        <dbReference type="ChEBI" id="CHEBI:29035"/>
        <label>1</label>
    </ligand>
</feature>
<sequence length="441" mass="48192">MTAQRTPYHEHLDILRQRAGQALERGGFDHLIIAAGRPLRKFADDQDYPFAVNPGFKHWLPLLDAPGSWLVISPGQRPRLIFLQPHDYWHVVPAAPTGDWVEHFDIRIIRQPLEAEAELKALAPQAAILGAAADALPSVIPNNPPAVVAYLDYHRAYKTGYELERMRQASALGTAAHLAAQRAFRAGASELEIHLAYMAAAGQTEPELPYGNIICLNEHSAILHYTQLQKRAPAESRSMLIDAGASAAGYASDITRSHARDTDGEFQSLIEAVDAAERGFAAKVVAGQSYPDLHIHAHHVLAGVLRDHGILRMSPEAAVAQGVSAVFFPHGLGHLIGLQVHDVAGFAPSDHGGHQPPPEGHPYLRMTRGLEPGMVVTIEPGLYFIDMLLAELKTRPVAAQVDWARVEAFRPYGGVRIEDNVLCTESAPENMTRDAFARHLS</sequence>
<dbReference type="GO" id="GO:0006508">
    <property type="term" value="P:proteolysis"/>
    <property type="evidence" value="ECO:0007669"/>
    <property type="project" value="UniProtKB-KW"/>
</dbReference>
<dbReference type="InterPro" id="IPR001131">
    <property type="entry name" value="Peptidase_M24B_aminopep-P_CS"/>
</dbReference>
<feature type="domain" description="Peptidase M24" evidence="8">
    <location>
        <begin position="164"/>
        <end position="425"/>
    </location>
</feature>
<keyword evidence="1 7" id="KW-0645">Protease</keyword>
<evidence type="ECO:0000256" key="7">
    <source>
        <dbReference type="HAMAP-Rule" id="MF_01279"/>
    </source>
</evidence>